<evidence type="ECO:0000256" key="2">
    <source>
        <dbReference type="SAM" id="Coils"/>
    </source>
</evidence>
<comment type="similarity">
    <text evidence="1">Belongs to the GrpE family.</text>
</comment>
<keyword evidence="1" id="KW-0143">Chaperone</keyword>
<organism evidence="4 5">
    <name type="scientific">Tessaracoccus palaemonis</name>
    <dbReference type="NCBI Taxonomy" id="2829499"/>
    <lineage>
        <taxon>Bacteria</taxon>
        <taxon>Bacillati</taxon>
        <taxon>Actinomycetota</taxon>
        <taxon>Actinomycetes</taxon>
        <taxon>Propionibacteriales</taxon>
        <taxon>Propionibacteriaceae</taxon>
        <taxon>Tessaracoccus</taxon>
    </lineage>
</organism>
<evidence type="ECO:0000313" key="5">
    <source>
        <dbReference type="Proteomes" id="UP000824504"/>
    </source>
</evidence>
<accession>A0ABX8SJT9</accession>
<keyword evidence="1" id="KW-0963">Cytoplasm</keyword>
<reference evidence="4 5" key="1">
    <citation type="submission" date="2021-07" db="EMBL/GenBank/DDBJ databases">
        <title>complete genome sequencing of Tessaracoccus sp.J1M15.</title>
        <authorList>
            <person name="Bae J.-W."/>
            <person name="Kim D.-y."/>
        </authorList>
    </citation>
    <scope>NUCLEOTIDE SEQUENCE [LARGE SCALE GENOMIC DNA]</scope>
    <source>
        <strain evidence="4 5">J1M15</strain>
    </source>
</reference>
<keyword evidence="1" id="KW-0346">Stress response</keyword>
<name>A0ABX8SJT9_9ACTN</name>
<dbReference type="EMBL" id="CP079216">
    <property type="protein sequence ID" value="QXT63234.1"/>
    <property type="molecule type" value="Genomic_DNA"/>
</dbReference>
<comment type="function">
    <text evidence="1">Participates actively in the response to hyperosmotic and heat shock by preventing the aggregation of stress-denatured proteins, in association with DnaK and GrpE. It is the nucleotide exchange factor for DnaK and may function as a thermosensor. Unfolded proteins bind initially to DnaJ; upon interaction with the DnaJ-bound protein, DnaK hydrolyzes its bound ATP, resulting in the formation of a stable complex. GrpE releases ADP from DnaK; ATP binding to DnaK triggers the release of the substrate protein, thus completing the reaction cycle. Several rounds of ATP-dependent interactions between DnaJ, DnaK and GrpE are required for fully efficient folding.</text>
</comment>
<keyword evidence="2" id="KW-0175">Coiled coil</keyword>
<feature type="compositionally biased region" description="Low complexity" evidence="3">
    <location>
        <begin position="10"/>
        <end position="38"/>
    </location>
</feature>
<dbReference type="Pfam" id="PF01025">
    <property type="entry name" value="GrpE"/>
    <property type="match status" value="1"/>
</dbReference>
<dbReference type="CDD" id="cd00446">
    <property type="entry name" value="GrpE"/>
    <property type="match status" value="1"/>
</dbReference>
<dbReference type="PANTHER" id="PTHR21237">
    <property type="entry name" value="GRPE PROTEIN"/>
    <property type="match status" value="1"/>
</dbReference>
<feature type="coiled-coil region" evidence="2">
    <location>
        <begin position="55"/>
        <end position="82"/>
    </location>
</feature>
<dbReference type="RefSeq" id="WP_219082933.1">
    <property type="nucleotide sequence ID" value="NZ_CP079216.1"/>
</dbReference>
<dbReference type="PANTHER" id="PTHR21237:SF23">
    <property type="entry name" value="GRPE PROTEIN HOMOLOG, MITOCHONDRIAL"/>
    <property type="match status" value="1"/>
</dbReference>
<sequence>MTDPQFDTNSAAAGEGAAEAPSPEGLGLDAATDAATADVSEETTADRGAELEALVSERTADLQRLQAEYANYKKRVDRDRDLARQSGVESVLRDFMPVLDSIELARQHDDLSDGFTMVIGELEKVAAKNGLVAFGAVGDAFDPVRHEALMQVQLETPVEVVTVSQVMQQGYELKGRVIRPARVAVANP</sequence>
<dbReference type="PROSITE" id="PS01071">
    <property type="entry name" value="GRPE"/>
    <property type="match status" value="1"/>
</dbReference>
<evidence type="ECO:0000256" key="3">
    <source>
        <dbReference type="SAM" id="MobiDB-lite"/>
    </source>
</evidence>
<comment type="subunit">
    <text evidence="1">Homodimer.</text>
</comment>
<keyword evidence="5" id="KW-1185">Reference proteome</keyword>
<proteinExistence type="inferred from homology"/>
<dbReference type="HAMAP" id="MF_01151">
    <property type="entry name" value="GrpE"/>
    <property type="match status" value="1"/>
</dbReference>
<dbReference type="Proteomes" id="UP000824504">
    <property type="component" value="Chromosome"/>
</dbReference>
<comment type="subcellular location">
    <subcellularLocation>
        <location evidence="1">Cytoplasm</location>
    </subcellularLocation>
</comment>
<protein>
    <recommendedName>
        <fullName evidence="1">Protein GrpE</fullName>
    </recommendedName>
    <alternativeName>
        <fullName evidence="1">HSP-70 cofactor</fullName>
    </alternativeName>
</protein>
<dbReference type="InterPro" id="IPR000740">
    <property type="entry name" value="GrpE"/>
</dbReference>
<feature type="region of interest" description="Disordered" evidence="3">
    <location>
        <begin position="1"/>
        <end position="46"/>
    </location>
</feature>
<evidence type="ECO:0000256" key="1">
    <source>
        <dbReference type="HAMAP-Rule" id="MF_01151"/>
    </source>
</evidence>
<evidence type="ECO:0000313" key="4">
    <source>
        <dbReference type="EMBL" id="QXT63234.1"/>
    </source>
</evidence>
<gene>
    <name evidence="1" type="primary">grpE</name>
    <name evidence="4" type="ORF">KDB89_01745</name>
</gene>